<dbReference type="STRING" id="7070.D6WTZ5"/>
<dbReference type="EMBL" id="KQ971352">
    <property type="protein sequence ID" value="EFA07351.1"/>
    <property type="molecule type" value="Genomic_DNA"/>
</dbReference>
<dbReference type="PhylomeDB" id="D6WTZ5"/>
<feature type="domain" description="DUF4729" evidence="1">
    <location>
        <begin position="87"/>
        <end position="211"/>
    </location>
</feature>
<evidence type="ECO:0000313" key="3">
    <source>
        <dbReference type="Proteomes" id="UP000007266"/>
    </source>
</evidence>
<dbReference type="InterPro" id="IPR031732">
    <property type="entry name" value="DUF4729"/>
</dbReference>
<dbReference type="KEGG" id="tca:103314849"/>
<dbReference type="AlphaFoldDB" id="D6WTZ5"/>
<proteinExistence type="predicted"/>
<sequence length="280" mass="31629">MKLCSICGQKFKKSELLQSSDDEYFCKECFKLEYCAVSAKKKPPVANKYEGDLAKTPTVMFPLDELARIRRNREIKRNTVPSKRPLQCPHIHCNRYVSIYDLNAHFQHEHMEVPIAETALDARNPLTFHPKDIRYGVKQCLILLNVVPQNDDTENTGSQKPSLPVTVAVLISRIASAQLGDEEEMLMQEENSGMVSGNNDKIIIWTASNVLCDYSYTVAVSTVTENVRVKHYGPILQLGGSTKTLCMEGQCLILSHFHFMGMSENGIRPLRLDVIIHSED</sequence>
<reference evidence="2 3" key="1">
    <citation type="journal article" date="2008" name="Nature">
        <title>The genome of the model beetle and pest Tribolium castaneum.</title>
        <authorList>
            <consortium name="Tribolium Genome Sequencing Consortium"/>
            <person name="Richards S."/>
            <person name="Gibbs R.A."/>
            <person name="Weinstock G.M."/>
            <person name="Brown S.J."/>
            <person name="Denell R."/>
            <person name="Beeman R.W."/>
            <person name="Gibbs R."/>
            <person name="Beeman R.W."/>
            <person name="Brown S.J."/>
            <person name="Bucher G."/>
            <person name="Friedrich M."/>
            <person name="Grimmelikhuijzen C.J."/>
            <person name="Klingler M."/>
            <person name="Lorenzen M."/>
            <person name="Richards S."/>
            <person name="Roth S."/>
            <person name="Schroder R."/>
            <person name="Tautz D."/>
            <person name="Zdobnov E.M."/>
            <person name="Muzny D."/>
            <person name="Gibbs R.A."/>
            <person name="Weinstock G.M."/>
            <person name="Attaway T."/>
            <person name="Bell S."/>
            <person name="Buhay C.J."/>
            <person name="Chandrabose M.N."/>
            <person name="Chavez D."/>
            <person name="Clerk-Blankenburg K.P."/>
            <person name="Cree A."/>
            <person name="Dao M."/>
            <person name="Davis C."/>
            <person name="Chacko J."/>
            <person name="Dinh H."/>
            <person name="Dugan-Rocha S."/>
            <person name="Fowler G."/>
            <person name="Garner T.T."/>
            <person name="Garnes J."/>
            <person name="Gnirke A."/>
            <person name="Hawes A."/>
            <person name="Hernandez J."/>
            <person name="Hines S."/>
            <person name="Holder M."/>
            <person name="Hume J."/>
            <person name="Jhangiani S.N."/>
            <person name="Joshi V."/>
            <person name="Khan Z.M."/>
            <person name="Jackson L."/>
            <person name="Kovar C."/>
            <person name="Kowis A."/>
            <person name="Lee S."/>
            <person name="Lewis L.R."/>
            <person name="Margolis J."/>
            <person name="Morgan M."/>
            <person name="Nazareth L.V."/>
            <person name="Nguyen N."/>
            <person name="Okwuonu G."/>
            <person name="Parker D."/>
            <person name="Richards S."/>
            <person name="Ruiz S.J."/>
            <person name="Santibanez J."/>
            <person name="Savard J."/>
            <person name="Scherer S.E."/>
            <person name="Schneider B."/>
            <person name="Sodergren E."/>
            <person name="Tautz D."/>
            <person name="Vattahil S."/>
            <person name="Villasana D."/>
            <person name="White C.S."/>
            <person name="Wright R."/>
            <person name="Park Y."/>
            <person name="Beeman R.W."/>
            <person name="Lord J."/>
            <person name="Oppert B."/>
            <person name="Lorenzen M."/>
            <person name="Brown S."/>
            <person name="Wang L."/>
            <person name="Savard J."/>
            <person name="Tautz D."/>
            <person name="Richards S."/>
            <person name="Weinstock G."/>
            <person name="Gibbs R.A."/>
            <person name="Liu Y."/>
            <person name="Worley K."/>
            <person name="Weinstock G."/>
            <person name="Elsik C.G."/>
            <person name="Reese J.T."/>
            <person name="Elhaik E."/>
            <person name="Landan G."/>
            <person name="Graur D."/>
            <person name="Arensburger P."/>
            <person name="Atkinson P."/>
            <person name="Beeman R.W."/>
            <person name="Beidler J."/>
            <person name="Brown S.J."/>
            <person name="Demuth J.P."/>
            <person name="Drury D.W."/>
            <person name="Du Y.Z."/>
            <person name="Fujiwara H."/>
            <person name="Lorenzen M."/>
            <person name="Maselli V."/>
            <person name="Osanai M."/>
            <person name="Park Y."/>
            <person name="Robertson H.M."/>
            <person name="Tu Z."/>
            <person name="Wang J.J."/>
            <person name="Wang S."/>
            <person name="Richards S."/>
            <person name="Song H."/>
            <person name="Zhang L."/>
            <person name="Sodergren E."/>
            <person name="Werner D."/>
            <person name="Stanke M."/>
            <person name="Morgenstern B."/>
            <person name="Solovyev V."/>
            <person name="Kosarev P."/>
            <person name="Brown G."/>
            <person name="Chen H.C."/>
            <person name="Ermolaeva O."/>
            <person name="Hlavina W."/>
            <person name="Kapustin Y."/>
            <person name="Kiryutin B."/>
            <person name="Kitts P."/>
            <person name="Maglott D."/>
            <person name="Pruitt K."/>
            <person name="Sapojnikov V."/>
            <person name="Souvorov A."/>
            <person name="Mackey A.J."/>
            <person name="Waterhouse R.M."/>
            <person name="Wyder S."/>
            <person name="Zdobnov E.M."/>
            <person name="Zdobnov E.M."/>
            <person name="Wyder S."/>
            <person name="Kriventseva E.V."/>
            <person name="Kadowaki T."/>
            <person name="Bork P."/>
            <person name="Aranda M."/>
            <person name="Bao R."/>
            <person name="Beermann A."/>
            <person name="Berns N."/>
            <person name="Bolognesi R."/>
            <person name="Bonneton F."/>
            <person name="Bopp D."/>
            <person name="Brown S.J."/>
            <person name="Bucher G."/>
            <person name="Butts T."/>
            <person name="Chaumot A."/>
            <person name="Denell R.E."/>
            <person name="Ferrier D.E."/>
            <person name="Friedrich M."/>
            <person name="Gordon C.M."/>
            <person name="Jindra M."/>
            <person name="Klingler M."/>
            <person name="Lan Q."/>
            <person name="Lattorff H.M."/>
            <person name="Laudet V."/>
            <person name="von Levetsow C."/>
            <person name="Liu Z."/>
            <person name="Lutz R."/>
            <person name="Lynch J.A."/>
            <person name="da Fonseca R.N."/>
            <person name="Posnien N."/>
            <person name="Reuter R."/>
            <person name="Roth S."/>
            <person name="Savard J."/>
            <person name="Schinko J.B."/>
            <person name="Schmitt C."/>
            <person name="Schoppmeier M."/>
            <person name="Schroder R."/>
            <person name="Shippy T.D."/>
            <person name="Simonnet F."/>
            <person name="Marques-Souza H."/>
            <person name="Tautz D."/>
            <person name="Tomoyasu Y."/>
            <person name="Trauner J."/>
            <person name="Van der Zee M."/>
            <person name="Vervoort M."/>
            <person name="Wittkopp N."/>
            <person name="Wimmer E.A."/>
            <person name="Yang X."/>
            <person name="Jones A.K."/>
            <person name="Sattelle D.B."/>
            <person name="Ebert P.R."/>
            <person name="Nelson D."/>
            <person name="Scott J.G."/>
            <person name="Beeman R.W."/>
            <person name="Muthukrishnan S."/>
            <person name="Kramer K.J."/>
            <person name="Arakane Y."/>
            <person name="Beeman R.W."/>
            <person name="Zhu Q."/>
            <person name="Hogenkamp D."/>
            <person name="Dixit R."/>
            <person name="Oppert B."/>
            <person name="Jiang H."/>
            <person name="Zou Z."/>
            <person name="Marshall J."/>
            <person name="Elpidina E."/>
            <person name="Vinokurov K."/>
            <person name="Oppert C."/>
            <person name="Zou Z."/>
            <person name="Evans J."/>
            <person name="Lu Z."/>
            <person name="Zhao P."/>
            <person name="Sumathipala N."/>
            <person name="Altincicek B."/>
            <person name="Vilcinskas A."/>
            <person name="Williams M."/>
            <person name="Hultmark D."/>
            <person name="Hetru C."/>
            <person name="Jiang H."/>
            <person name="Grimmelikhuijzen C.J."/>
            <person name="Hauser F."/>
            <person name="Cazzamali G."/>
            <person name="Williamson M."/>
            <person name="Park Y."/>
            <person name="Li B."/>
            <person name="Tanaka Y."/>
            <person name="Predel R."/>
            <person name="Neupert S."/>
            <person name="Schachtner J."/>
            <person name="Verleyen P."/>
            <person name="Raible F."/>
            <person name="Bork P."/>
            <person name="Friedrich M."/>
            <person name="Walden K.K."/>
            <person name="Robertson H.M."/>
            <person name="Angeli S."/>
            <person name="Foret S."/>
            <person name="Bucher G."/>
            <person name="Schuetz S."/>
            <person name="Maleszka R."/>
            <person name="Wimmer E.A."/>
            <person name="Beeman R.W."/>
            <person name="Lorenzen M."/>
            <person name="Tomoyasu Y."/>
            <person name="Miller S.C."/>
            <person name="Grossmann D."/>
            <person name="Bucher G."/>
        </authorList>
    </citation>
    <scope>NUCLEOTIDE SEQUENCE [LARGE SCALE GENOMIC DNA]</scope>
    <source>
        <strain evidence="2 3">Georgia GA2</strain>
    </source>
</reference>
<dbReference type="HOGENOM" id="CLU_995094_0_0_1"/>
<organism evidence="2 3">
    <name type="scientific">Tribolium castaneum</name>
    <name type="common">Red flour beetle</name>
    <dbReference type="NCBI Taxonomy" id="7070"/>
    <lineage>
        <taxon>Eukaryota</taxon>
        <taxon>Metazoa</taxon>
        <taxon>Ecdysozoa</taxon>
        <taxon>Arthropoda</taxon>
        <taxon>Hexapoda</taxon>
        <taxon>Insecta</taxon>
        <taxon>Pterygota</taxon>
        <taxon>Neoptera</taxon>
        <taxon>Endopterygota</taxon>
        <taxon>Coleoptera</taxon>
        <taxon>Polyphaga</taxon>
        <taxon>Cucujiformia</taxon>
        <taxon>Tenebrionidae</taxon>
        <taxon>Tenebrionidae incertae sedis</taxon>
        <taxon>Tribolium</taxon>
    </lineage>
</organism>
<name>D6WTZ5_TRICA</name>
<protein>
    <recommendedName>
        <fullName evidence="1">DUF4729 domain-containing protein</fullName>
    </recommendedName>
</protein>
<evidence type="ECO:0000259" key="1">
    <source>
        <dbReference type="Pfam" id="PF15866"/>
    </source>
</evidence>
<dbReference type="OrthoDB" id="6762376at2759"/>
<reference evidence="2 3" key="2">
    <citation type="journal article" date="2010" name="Nucleic Acids Res.">
        <title>BeetleBase in 2010: revisions to provide comprehensive genomic information for Tribolium castaneum.</title>
        <authorList>
            <person name="Kim H.S."/>
            <person name="Murphy T."/>
            <person name="Xia J."/>
            <person name="Caragea D."/>
            <person name="Park Y."/>
            <person name="Beeman R.W."/>
            <person name="Lorenzen M.D."/>
            <person name="Butcher S."/>
            <person name="Manak J.R."/>
            <person name="Brown S.J."/>
        </authorList>
    </citation>
    <scope>GENOME REANNOTATION</scope>
    <source>
        <strain evidence="2 3">Georgia GA2</strain>
    </source>
</reference>
<dbReference type="Proteomes" id="UP000007266">
    <property type="component" value="Linkage group 7"/>
</dbReference>
<evidence type="ECO:0000313" key="2">
    <source>
        <dbReference type="EMBL" id="EFA07351.1"/>
    </source>
</evidence>
<accession>D6WTZ5</accession>
<gene>
    <name evidence="2" type="primary">AUGUSTUS-3.0.2_15951</name>
    <name evidence="2" type="ORF">TcasGA2_TC015951</name>
</gene>
<dbReference type="InParanoid" id="D6WTZ5"/>
<dbReference type="OMA" id="KLEYCAV"/>
<dbReference type="Pfam" id="PF15866">
    <property type="entry name" value="DUF4729"/>
    <property type="match status" value="1"/>
</dbReference>
<keyword evidence="3" id="KW-1185">Reference proteome</keyword>